<dbReference type="Proteomes" id="UP000886047">
    <property type="component" value="Unassembled WGS sequence"/>
</dbReference>
<reference evidence="1" key="1">
    <citation type="journal article" date="2020" name="mSystems">
        <title>Genome- and Community-Level Interaction Insights into Carbon Utilization and Element Cycling Functions of Hydrothermarchaeota in Hydrothermal Sediment.</title>
        <authorList>
            <person name="Zhou Z."/>
            <person name="Liu Y."/>
            <person name="Xu W."/>
            <person name="Pan J."/>
            <person name="Luo Z.H."/>
            <person name="Li M."/>
        </authorList>
    </citation>
    <scope>NUCLEOTIDE SEQUENCE [LARGE SCALE GENOMIC DNA]</scope>
    <source>
        <strain evidence="1">SpSt-1217</strain>
    </source>
</reference>
<organism evidence="1">
    <name type="scientific">Mariniphaga anaerophila</name>
    <dbReference type="NCBI Taxonomy" id="1484053"/>
    <lineage>
        <taxon>Bacteria</taxon>
        <taxon>Pseudomonadati</taxon>
        <taxon>Bacteroidota</taxon>
        <taxon>Bacteroidia</taxon>
        <taxon>Marinilabiliales</taxon>
        <taxon>Prolixibacteraceae</taxon>
        <taxon>Mariniphaga</taxon>
    </lineage>
</organism>
<proteinExistence type="predicted"/>
<dbReference type="AlphaFoldDB" id="A0A831LMS8"/>
<protein>
    <submittedName>
        <fullName evidence="1">Uncharacterized protein</fullName>
    </submittedName>
</protein>
<name>A0A831LMS8_9BACT</name>
<sequence>MNLNLKRDQVPPEQAENWVLNISEEENLTFNLQTPPIVLQKNTYKILAGENENRVRIYLGLEPEMKEGKHVLCAYAVSAFLMGSGDVFRDYENPVFKLEKENINCSPKTAQVLENIRRYRKWRAGNLNADNPWARFRKYIYPKAFLISKYELHEIFIMQNKEEAQISFGIAKTMNALIYPNVKENRAAKDQAMVFDFSQPCPPVCDESSIFNSEENVSD</sequence>
<evidence type="ECO:0000313" key="1">
    <source>
        <dbReference type="EMBL" id="HDR50298.1"/>
    </source>
</evidence>
<comment type="caution">
    <text evidence="1">The sequence shown here is derived from an EMBL/GenBank/DDBJ whole genome shotgun (WGS) entry which is preliminary data.</text>
</comment>
<accession>A0A831LMS8</accession>
<gene>
    <name evidence="1" type="ORF">ENN90_01570</name>
</gene>
<dbReference type="EMBL" id="DSDK01000093">
    <property type="protein sequence ID" value="HDR50298.1"/>
    <property type="molecule type" value="Genomic_DNA"/>
</dbReference>